<evidence type="ECO:0000256" key="1">
    <source>
        <dbReference type="ARBA" id="ARBA00009258"/>
    </source>
</evidence>
<reference evidence="10 11" key="1">
    <citation type="journal article" date="2016" name="Fungal Biol.">
        <title>The genome of Xylona heveae provides a window into fungal endophytism.</title>
        <authorList>
            <person name="Gazis R."/>
            <person name="Kuo A."/>
            <person name="Riley R."/>
            <person name="LaButti K."/>
            <person name="Lipzen A."/>
            <person name="Lin J."/>
            <person name="Amirebrahimi M."/>
            <person name="Hesse C.N."/>
            <person name="Spatafora J.W."/>
            <person name="Henrissat B."/>
            <person name="Hainaut M."/>
            <person name="Grigoriev I.V."/>
            <person name="Hibbett D.S."/>
        </authorList>
    </citation>
    <scope>NUCLEOTIDE SEQUENCE [LARGE SCALE GENOMIC DNA]</scope>
    <source>
        <strain evidence="10 11">TC161</strain>
    </source>
</reference>
<dbReference type="RefSeq" id="XP_018185666.1">
    <property type="nucleotide sequence ID" value="XM_018333358.1"/>
</dbReference>
<dbReference type="InterPro" id="IPR002877">
    <property type="entry name" value="RNA_MeTrfase_FtsJ_dom"/>
</dbReference>
<dbReference type="GeneID" id="28898495"/>
<dbReference type="OMA" id="ERERGYI"/>
<evidence type="ECO:0000256" key="4">
    <source>
        <dbReference type="ARBA" id="ARBA00022679"/>
    </source>
</evidence>
<keyword evidence="8" id="KW-0732">Signal</keyword>
<keyword evidence="3" id="KW-0489">Methyltransferase</keyword>
<keyword evidence="11" id="KW-1185">Reference proteome</keyword>
<dbReference type="Gene3D" id="3.40.50.150">
    <property type="entry name" value="Vaccinia Virus protein VP39"/>
    <property type="match status" value="2"/>
</dbReference>
<dbReference type="Pfam" id="PF01728">
    <property type="entry name" value="FtsJ"/>
    <property type="match status" value="2"/>
</dbReference>
<keyword evidence="4" id="KW-0808">Transferase</keyword>
<dbReference type="InterPro" id="IPR050082">
    <property type="entry name" value="RNA_methyltr_RlmE"/>
</dbReference>
<evidence type="ECO:0000256" key="8">
    <source>
        <dbReference type="SAM" id="SignalP"/>
    </source>
</evidence>
<dbReference type="PANTHER" id="PTHR10920:SF18">
    <property type="entry name" value="RRNA METHYLTRANSFERASE 2, MITOCHONDRIAL"/>
    <property type="match status" value="1"/>
</dbReference>
<evidence type="ECO:0000256" key="6">
    <source>
        <dbReference type="ARBA" id="ARBA00041184"/>
    </source>
</evidence>
<evidence type="ECO:0000259" key="9">
    <source>
        <dbReference type="Pfam" id="PF01728"/>
    </source>
</evidence>
<dbReference type="GO" id="GO:0008650">
    <property type="term" value="F:rRNA (uridine-2'-O-)-methyltransferase activity"/>
    <property type="evidence" value="ECO:0007669"/>
    <property type="project" value="TreeGrafter"/>
</dbReference>
<dbReference type="EMBL" id="KV407464">
    <property type="protein sequence ID" value="KZF20111.1"/>
    <property type="molecule type" value="Genomic_DNA"/>
</dbReference>
<comment type="similarity">
    <text evidence="1">Belongs to the class I-like SAM-binding methyltransferase superfamily. RNA methyltransferase RlmE family.</text>
</comment>
<dbReference type="PANTHER" id="PTHR10920">
    <property type="entry name" value="RIBOSOMAL RNA METHYLTRANSFERASE"/>
    <property type="match status" value="1"/>
</dbReference>
<accession>A0A165A8Y9</accession>
<dbReference type="InParanoid" id="A0A165A8Y9"/>
<dbReference type="OrthoDB" id="20105at2759"/>
<sequence length="428" mass="47059">MMLSRQVFRCLTDALLLEGTLCSTAAVKSKTFATRCLHSSSRPIKSSSPNNHVPIVCTSVQRRCASSSSKRWQTRQGRDKFAKEAKVQGLKSRAAFKLLEMNEKYKIFKKGQTVVDLGYAPGSWSQVAVDRTAPNGRIIGIDIIPAQPPRGVSTIQGNFLSPQVQAEVKHFLLDPDRGRPRQQSIFSTSSSSSSSPTPPNPSSDLDSPAASSTNAPSPNSEDGTPTTTPTPTGPLLTEEELAERERGYIDFERHVDLKERMLDTVNLSATESETTAQAGEASNKTPSRETKQARRARDEAAGRMVDVVLSDMSAPWAQTTGFSKRSLSDPYFRMMNTSGIAFRDHAGSMDLCSAALQFCYDTLRIGGHFVCKFYQGAEDKAMEKRLKKLFASVHRDKPDSSRSESKEAYFVALRRKDGVKREDVASDA</sequence>
<name>A0A165A8Y9_XYLHT</name>
<feature type="chain" id="PRO_5007855205" description="rRNA methyltransferase 2, mitochondrial" evidence="8">
    <location>
        <begin position="23"/>
        <end position="428"/>
    </location>
</feature>
<dbReference type="InterPro" id="IPR015507">
    <property type="entry name" value="rRNA-MeTfrase_E"/>
</dbReference>
<evidence type="ECO:0000256" key="7">
    <source>
        <dbReference type="SAM" id="MobiDB-lite"/>
    </source>
</evidence>
<feature type="compositionally biased region" description="Basic and acidic residues" evidence="7">
    <location>
        <begin position="286"/>
        <end position="299"/>
    </location>
</feature>
<dbReference type="FunCoup" id="A0A165A8Y9">
    <property type="interactions" value="13"/>
</dbReference>
<evidence type="ECO:0000313" key="10">
    <source>
        <dbReference type="EMBL" id="KZF20111.1"/>
    </source>
</evidence>
<dbReference type="HAMAP" id="MF_01547">
    <property type="entry name" value="RNA_methyltr_E"/>
    <property type="match status" value="1"/>
</dbReference>
<feature type="region of interest" description="Disordered" evidence="7">
    <location>
        <begin position="175"/>
        <end position="240"/>
    </location>
</feature>
<dbReference type="Proteomes" id="UP000076632">
    <property type="component" value="Unassembled WGS sequence"/>
</dbReference>
<keyword evidence="5" id="KW-0949">S-adenosyl-L-methionine</keyword>
<evidence type="ECO:0000313" key="11">
    <source>
        <dbReference type="Proteomes" id="UP000076632"/>
    </source>
</evidence>
<dbReference type="SUPFAM" id="SSF53335">
    <property type="entry name" value="S-adenosyl-L-methionine-dependent methyltransferases"/>
    <property type="match status" value="1"/>
</dbReference>
<dbReference type="InterPro" id="IPR029063">
    <property type="entry name" value="SAM-dependent_MTases_sf"/>
</dbReference>
<gene>
    <name evidence="10" type="ORF">L228DRAFT_250555</name>
</gene>
<dbReference type="AlphaFoldDB" id="A0A165A8Y9"/>
<dbReference type="GO" id="GO:0005739">
    <property type="term" value="C:mitochondrion"/>
    <property type="evidence" value="ECO:0007669"/>
    <property type="project" value="TreeGrafter"/>
</dbReference>
<evidence type="ECO:0000256" key="2">
    <source>
        <dbReference type="ARBA" id="ARBA00022552"/>
    </source>
</evidence>
<keyword evidence="2" id="KW-0698">rRNA processing</keyword>
<feature type="domain" description="Ribosomal RNA methyltransferase FtsJ" evidence="9">
    <location>
        <begin position="292"/>
        <end position="415"/>
    </location>
</feature>
<protein>
    <recommendedName>
        <fullName evidence="6">rRNA methyltransferase 2, mitochondrial</fullName>
    </recommendedName>
</protein>
<feature type="region of interest" description="Disordered" evidence="7">
    <location>
        <begin position="269"/>
        <end position="299"/>
    </location>
</feature>
<feature type="signal peptide" evidence="8">
    <location>
        <begin position="1"/>
        <end position="22"/>
    </location>
</feature>
<evidence type="ECO:0000256" key="3">
    <source>
        <dbReference type="ARBA" id="ARBA00022603"/>
    </source>
</evidence>
<proteinExistence type="inferred from homology"/>
<organism evidence="10 11">
    <name type="scientific">Xylona heveae (strain CBS 132557 / TC161)</name>
    <dbReference type="NCBI Taxonomy" id="1328760"/>
    <lineage>
        <taxon>Eukaryota</taxon>
        <taxon>Fungi</taxon>
        <taxon>Dikarya</taxon>
        <taxon>Ascomycota</taxon>
        <taxon>Pezizomycotina</taxon>
        <taxon>Xylonomycetes</taxon>
        <taxon>Xylonales</taxon>
        <taxon>Xylonaceae</taxon>
        <taxon>Xylona</taxon>
    </lineage>
</organism>
<feature type="compositionally biased region" description="Low complexity" evidence="7">
    <location>
        <begin position="202"/>
        <end position="236"/>
    </location>
</feature>
<dbReference type="STRING" id="1328760.A0A165A8Y9"/>
<feature type="domain" description="Ribosomal RNA methyltransferase FtsJ" evidence="9">
    <location>
        <begin position="91"/>
        <end position="172"/>
    </location>
</feature>
<evidence type="ECO:0000256" key="5">
    <source>
        <dbReference type="ARBA" id="ARBA00022691"/>
    </source>
</evidence>
<feature type="compositionally biased region" description="Polar residues" evidence="7">
    <location>
        <begin position="269"/>
        <end position="285"/>
    </location>
</feature>